<evidence type="ECO:0000259" key="2">
    <source>
        <dbReference type="Pfam" id="PF08327"/>
    </source>
</evidence>
<name>A0A4R1BWK0_9ACTN</name>
<evidence type="ECO:0000313" key="4">
    <source>
        <dbReference type="Proteomes" id="UP000295453"/>
    </source>
</evidence>
<gene>
    <name evidence="3" type="ORF">EPD65_14370</name>
</gene>
<keyword evidence="4" id="KW-1185">Reference proteome</keyword>
<sequence>MTTFTKTVTLPVSPDDAFALVTQPERLRRWQTVSAYVDLRAGGEYRWTVTPGHLAGGTFREVESGKRVVFGWGWDGNADLPYDASTVTITIDPVEGGSQVTLTHEGLNEQQAAMHAEGWNHYFERLEKVAATGDAGQDEWAWAPENLDPMTAAEATLAVLQPILRALTNDDKVKQTPCTEFTCHELAEHLFGSMTTLGKFAGVEITVPEQGPLENKVSVMADQAITAWRAYEGEEVVGGGLPAYVAQMIFSIEFLLHAWDFAQATGQTVKVSDELVEFVATSAKPIVDGGRERGSFGPEVAAPEDASLLDAFAAFAGRTPIAS</sequence>
<dbReference type="NCBIfam" id="TIGR03086">
    <property type="entry name" value="TIGR03086 family metal-binding protein"/>
    <property type="match status" value="1"/>
</dbReference>
<protein>
    <submittedName>
        <fullName evidence="3">TIGR03086 family protein</fullName>
    </submittedName>
</protein>
<dbReference type="OrthoDB" id="9803476at2"/>
<dbReference type="InterPro" id="IPR034660">
    <property type="entry name" value="DinB/YfiT-like"/>
</dbReference>
<dbReference type="AlphaFoldDB" id="A0A4R1BWK0"/>
<accession>A0A4R1BWK0</accession>
<proteinExistence type="inferred from homology"/>
<comment type="caution">
    <text evidence="3">The sequence shown here is derived from an EMBL/GenBank/DDBJ whole genome shotgun (WGS) entry which is preliminary data.</text>
</comment>
<comment type="similarity">
    <text evidence="1">Belongs to the AHA1 family.</text>
</comment>
<dbReference type="InterPro" id="IPR017520">
    <property type="entry name" value="CHP03086"/>
</dbReference>
<evidence type="ECO:0000256" key="1">
    <source>
        <dbReference type="ARBA" id="ARBA00006817"/>
    </source>
</evidence>
<dbReference type="Pfam" id="PF08327">
    <property type="entry name" value="AHSA1"/>
    <property type="match status" value="1"/>
</dbReference>
<dbReference type="SUPFAM" id="SSF55961">
    <property type="entry name" value="Bet v1-like"/>
    <property type="match status" value="1"/>
</dbReference>
<organism evidence="3 4">
    <name type="scientific">Nocardioides jejuensis</name>
    <dbReference type="NCBI Taxonomy" id="2502782"/>
    <lineage>
        <taxon>Bacteria</taxon>
        <taxon>Bacillati</taxon>
        <taxon>Actinomycetota</taxon>
        <taxon>Actinomycetes</taxon>
        <taxon>Propionibacteriales</taxon>
        <taxon>Nocardioidaceae</taxon>
        <taxon>Nocardioides</taxon>
    </lineage>
</organism>
<dbReference type="Gene3D" id="3.30.530.20">
    <property type="match status" value="1"/>
</dbReference>
<dbReference type="InterPro" id="IPR013538">
    <property type="entry name" value="ASHA1/2-like_C"/>
</dbReference>
<dbReference type="CDD" id="cd07814">
    <property type="entry name" value="SRPBCC_CalC_Aha1-like"/>
    <property type="match status" value="1"/>
</dbReference>
<dbReference type="EMBL" id="SJZJ01000030">
    <property type="protein sequence ID" value="TCJ21726.1"/>
    <property type="molecule type" value="Genomic_DNA"/>
</dbReference>
<dbReference type="InterPro" id="IPR017517">
    <property type="entry name" value="Maleyloyr_isom"/>
</dbReference>
<reference evidence="3 4" key="1">
    <citation type="submission" date="2019-03" db="EMBL/GenBank/DDBJ databases">
        <authorList>
            <person name="Kim M.K.M."/>
        </authorList>
    </citation>
    <scope>NUCLEOTIDE SEQUENCE [LARGE SCALE GENOMIC DNA]</scope>
    <source>
        <strain evidence="3 4">18JY15-6</strain>
    </source>
</reference>
<feature type="domain" description="Activator of Hsp90 ATPase homologue 1/2-like C-terminal" evidence="2">
    <location>
        <begin position="12"/>
        <end position="129"/>
    </location>
</feature>
<dbReference type="InterPro" id="IPR023393">
    <property type="entry name" value="START-like_dom_sf"/>
</dbReference>
<evidence type="ECO:0000313" key="3">
    <source>
        <dbReference type="EMBL" id="TCJ21726.1"/>
    </source>
</evidence>
<dbReference type="Proteomes" id="UP000295453">
    <property type="component" value="Unassembled WGS sequence"/>
</dbReference>
<dbReference type="NCBIfam" id="TIGR03083">
    <property type="entry name" value="maleylpyruvate isomerase family mycothiol-dependent enzyme"/>
    <property type="match status" value="1"/>
</dbReference>
<dbReference type="RefSeq" id="WP_131585320.1">
    <property type="nucleotide sequence ID" value="NZ_SJZJ01000030.1"/>
</dbReference>
<dbReference type="SUPFAM" id="SSF109854">
    <property type="entry name" value="DinB/YfiT-like putative metalloenzymes"/>
    <property type="match status" value="1"/>
</dbReference>